<keyword evidence="2 4" id="KW-0816">Tricarboxylic acid cycle</keyword>
<dbReference type="PANTHER" id="PTHR11444">
    <property type="entry name" value="ASPARTATEAMMONIA/ARGININOSUCCINATE/ADENYLOSUCCINATE LYASE"/>
    <property type="match status" value="1"/>
</dbReference>
<sequence>MAATPDTAHRIETDSLGTIEIEAGRYWGPQTERARRLFRIGTERFPRILIRAVGLQKQAAAEANQALGELPADLAGPIARAAAEVAEGLRDADFPLPVWQTGSGTQTNMNANEVISNRANELLGQPLGSRRPVHPNDHVNRGQSSNDSFPTMMHIAASEAVTQRLIPALGVLRESLERRAAQWGDIVKVGRTHLMDAVPVTLGQEFAAWAAQVAHGQDRLRGALPRLLLLPQGGTAVGTGLNRHRDFDTAFCERIRALTGLDFQPNPNKFEGMGAEDAFVELAGVLNTLAVSLTKIGNDIRLLGSGPRSGFSELFIPADGLSSSIMPGKTNPTQSEALTMVAAQVMGNHTAITMAGAQGHLELNVFKPVIIHATLQSVALLADAAESFAHNMVDKLEPNLPRIAENLAKSLMLVTVLNPRIGYDKAVQTAKLALAENLTLRDAAVRLGHVTPEQFDAWVRPELMVTPGATLDGAG</sequence>
<organism evidence="7 8">
    <name type="scientific">Pseudoroseomonas cervicalis ATCC 49957</name>
    <dbReference type="NCBI Taxonomy" id="525371"/>
    <lineage>
        <taxon>Bacteria</taxon>
        <taxon>Pseudomonadati</taxon>
        <taxon>Pseudomonadota</taxon>
        <taxon>Alphaproteobacteria</taxon>
        <taxon>Acetobacterales</taxon>
        <taxon>Roseomonadaceae</taxon>
        <taxon>Roseomonas</taxon>
    </lineage>
</organism>
<feature type="domain" description="Fumarase C C-terminal" evidence="6">
    <location>
        <begin position="413"/>
        <end position="465"/>
    </location>
</feature>
<dbReference type="InterPro" id="IPR000362">
    <property type="entry name" value="Fumarate_lyase_fam"/>
</dbReference>
<protein>
    <recommendedName>
        <fullName evidence="4">Fumarate hydratase class II</fullName>
        <shortName evidence="4">Fumarase C</shortName>
        <ecNumber evidence="4">4.2.1.2</ecNumber>
    </recommendedName>
    <alternativeName>
        <fullName evidence="4">Aerobic fumarase</fullName>
    </alternativeName>
    <alternativeName>
        <fullName evidence="4">Iron-independent fumarase</fullName>
    </alternativeName>
</protein>
<feature type="domain" description="Fumarate lyase N-terminal" evidence="5">
    <location>
        <begin position="17"/>
        <end position="347"/>
    </location>
</feature>
<keyword evidence="3 4" id="KW-0456">Lyase</keyword>
<dbReference type="Pfam" id="PF10415">
    <property type="entry name" value="FumaraseC_C"/>
    <property type="match status" value="1"/>
</dbReference>
<dbReference type="AlphaFoldDB" id="D5RNQ4"/>
<dbReference type="GO" id="GO:0005737">
    <property type="term" value="C:cytoplasm"/>
    <property type="evidence" value="ECO:0007669"/>
    <property type="project" value="UniProtKB-SubCell"/>
</dbReference>
<dbReference type="PANTHER" id="PTHR11444:SF1">
    <property type="entry name" value="FUMARATE HYDRATASE, MITOCHONDRIAL"/>
    <property type="match status" value="1"/>
</dbReference>
<evidence type="ECO:0000313" key="8">
    <source>
        <dbReference type="Proteomes" id="UP000005324"/>
    </source>
</evidence>
<evidence type="ECO:0000313" key="7">
    <source>
        <dbReference type="EMBL" id="EFH11065.1"/>
    </source>
</evidence>
<dbReference type="SUPFAM" id="SSF48557">
    <property type="entry name" value="L-aspartase-like"/>
    <property type="match status" value="1"/>
</dbReference>
<gene>
    <name evidence="4 7" type="primary">fumC</name>
    <name evidence="7" type="ORF">HMPREF0731_2715</name>
</gene>
<evidence type="ECO:0000256" key="4">
    <source>
        <dbReference type="HAMAP-Rule" id="MF_00743"/>
    </source>
</evidence>
<dbReference type="GO" id="GO:0006108">
    <property type="term" value="P:malate metabolic process"/>
    <property type="evidence" value="ECO:0007669"/>
    <property type="project" value="TreeGrafter"/>
</dbReference>
<dbReference type="InterPro" id="IPR008948">
    <property type="entry name" value="L-Aspartase-like"/>
</dbReference>
<evidence type="ECO:0000259" key="6">
    <source>
        <dbReference type="Pfam" id="PF10415"/>
    </source>
</evidence>
<dbReference type="EMBL" id="ADVL01000527">
    <property type="protein sequence ID" value="EFH11065.1"/>
    <property type="molecule type" value="Genomic_DNA"/>
</dbReference>
<dbReference type="InterPro" id="IPR005677">
    <property type="entry name" value="Fum_hydII"/>
</dbReference>
<dbReference type="GO" id="GO:0006106">
    <property type="term" value="P:fumarate metabolic process"/>
    <property type="evidence" value="ECO:0007669"/>
    <property type="project" value="InterPro"/>
</dbReference>
<dbReference type="HAMAP" id="MF_00743">
    <property type="entry name" value="FumaraseC"/>
    <property type="match status" value="1"/>
</dbReference>
<dbReference type="Gene3D" id="1.10.275.10">
    <property type="entry name" value="Fumarase/aspartase (N-terminal domain)"/>
    <property type="match status" value="1"/>
</dbReference>
<evidence type="ECO:0000256" key="1">
    <source>
        <dbReference type="ARBA" id="ARBA00009084"/>
    </source>
</evidence>
<feature type="active site" evidence="4">
    <location>
        <position position="323"/>
    </location>
</feature>
<dbReference type="FunFam" id="1.10.40.30:FF:000002">
    <property type="entry name" value="Fumarate hydratase class II"/>
    <property type="match status" value="1"/>
</dbReference>
<dbReference type="FunFam" id="1.10.275.10:FF:000001">
    <property type="entry name" value="Fumarate hydratase, mitochondrial"/>
    <property type="match status" value="1"/>
</dbReference>
<comment type="subcellular location">
    <subcellularLocation>
        <location evidence="4">Cytoplasm</location>
    </subcellularLocation>
</comment>
<keyword evidence="4" id="KW-0963">Cytoplasm</keyword>
<dbReference type="GO" id="GO:0006099">
    <property type="term" value="P:tricarboxylic acid cycle"/>
    <property type="evidence" value="ECO:0007669"/>
    <property type="project" value="UniProtKB-UniRule"/>
</dbReference>
<comment type="pathway">
    <text evidence="4">Carbohydrate metabolism; tricarboxylic acid cycle; (S)-malate from fumarate: step 1/1.</text>
</comment>
<dbReference type="Gene3D" id="1.20.200.10">
    <property type="entry name" value="Fumarase/aspartase (Central domain)"/>
    <property type="match status" value="1"/>
</dbReference>
<evidence type="ECO:0000256" key="2">
    <source>
        <dbReference type="ARBA" id="ARBA00022532"/>
    </source>
</evidence>
<feature type="binding site" evidence="4">
    <location>
        <position position="324"/>
    </location>
    <ligand>
        <name>substrate</name>
    </ligand>
</feature>
<dbReference type="CDD" id="cd01362">
    <property type="entry name" value="Fumarase_classII"/>
    <property type="match status" value="1"/>
</dbReference>
<comment type="miscellaneous">
    <text evidence="4">There are 2 substrate-binding sites: the catalytic A site, and the non-catalytic B site that may play a role in the transfer of substrate or product between the active site and the solvent. Alternatively, the B site may bind allosteric effectors.</text>
</comment>
<feature type="binding site" evidence="4">
    <location>
        <begin position="103"/>
        <end position="105"/>
    </location>
    <ligand>
        <name>substrate</name>
    </ligand>
</feature>
<dbReference type="GO" id="GO:0004333">
    <property type="term" value="F:fumarate hydratase activity"/>
    <property type="evidence" value="ECO:0007669"/>
    <property type="project" value="UniProtKB-UniRule"/>
</dbReference>
<feature type="binding site" description="in site B" evidence="4">
    <location>
        <begin position="134"/>
        <end position="137"/>
    </location>
    <ligand>
        <name>substrate</name>
    </ligand>
</feature>
<dbReference type="RefSeq" id="WP_007006118.1">
    <property type="nucleotide sequence ID" value="NZ_GG770924.1"/>
</dbReference>
<name>D5RNQ4_9PROT</name>
<dbReference type="InterPro" id="IPR022761">
    <property type="entry name" value="Fumarate_lyase_N"/>
</dbReference>
<comment type="catalytic activity">
    <reaction evidence="4">
        <text>(S)-malate = fumarate + H2O</text>
        <dbReference type="Rhea" id="RHEA:12460"/>
        <dbReference type="ChEBI" id="CHEBI:15377"/>
        <dbReference type="ChEBI" id="CHEBI:15589"/>
        <dbReference type="ChEBI" id="CHEBI:29806"/>
        <dbReference type="EC" id="4.2.1.2"/>
    </reaction>
</comment>
<comment type="function">
    <text evidence="4">Involved in the TCA cycle. Catalyzes the stereospecific interconversion of fumarate to L-malate.</text>
</comment>
<proteinExistence type="inferred from homology"/>
<feature type="site" description="Important for catalytic activity" evidence="4">
    <location>
        <position position="336"/>
    </location>
</feature>
<keyword evidence="8" id="KW-1185">Reference proteome</keyword>
<feature type="binding site" evidence="4">
    <location>
        <begin position="329"/>
        <end position="331"/>
    </location>
    <ligand>
        <name>substrate</name>
    </ligand>
</feature>
<dbReference type="PRINTS" id="PR00149">
    <property type="entry name" value="FUMRATELYASE"/>
</dbReference>
<feature type="binding site" evidence="4">
    <location>
        <position position="192"/>
    </location>
    <ligand>
        <name>substrate</name>
    </ligand>
</feature>
<dbReference type="UniPathway" id="UPA00223">
    <property type="reaction ID" value="UER01007"/>
</dbReference>
<comment type="caution">
    <text evidence="7">The sequence shown here is derived from an EMBL/GenBank/DDBJ whole genome shotgun (WGS) entry which is preliminary data.</text>
</comment>
<comment type="subunit">
    <text evidence="4">Homotetramer.</text>
</comment>
<evidence type="ECO:0000256" key="3">
    <source>
        <dbReference type="ARBA" id="ARBA00023239"/>
    </source>
</evidence>
<dbReference type="FunFam" id="1.20.200.10:FF:000001">
    <property type="entry name" value="Fumarate hydratase, mitochondrial"/>
    <property type="match status" value="1"/>
</dbReference>
<dbReference type="Pfam" id="PF00206">
    <property type="entry name" value="Lyase_1"/>
    <property type="match status" value="1"/>
</dbReference>
<dbReference type="InterPro" id="IPR024083">
    <property type="entry name" value="Fumarase/histidase_N"/>
</dbReference>
<dbReference type="OrthoDB" id="9802809at2"/>
<feature type="binding site" evidence="4">
    <location>
        <begin position="144"/>
        <end position="146"/>
    </location>
    <ligand>
        <name>substrate</name>
    </ligand>
</feature>
<feature type="active site" description="Proton donor/acceptor" evidence="4">
    <location>
        <position position="193"/>
    </location>
</feature>
<dbReference type="Proteomes" id="UP000005324">
    <property type="component" value="Unassembled WGS sequence"/>
</dbReference>
<dbReference type="HOGENOM" id="CLU_021594_4_1_5"/>
<dbReference type="Gene3D" id="1.10.40.30">
    <property type="entry name" value="Fumarase/aspartase (C-terminal domain)"/>
    <property type="match status" value="1"/>
</dbReference>
<dbReference type="PRINTS" id="PR00145">
    <property type="entry name" value="ARGSUCLYASE"/>
</dbReference>
<dbReference type="EC" id="4.2.1.2" evidence="4"/>
<accession>D5RNQ4</accession>
<dbReference type="InterPro" id="IPR018951">
    <property type="entry name" value="Fumarase_C_C"/>
</dbReference>
<reference evidence="7 8" key="1">
    <citation type="submission" date="2010-04" db="EMBL/GenBank/DDBJ databases">
        <authorList>
            <person name="Qin X."/>
            <person name="Bachman B."/>
            <person name="Battles P."/>
            <person name="Bell A."/>
            <person name="Bess C."/>
            <person name="Bickham C."/>
            <person name="Chaboub L."/>
            <person name="Chen D."/>
            <person name="Coyle M."/>
            <person name="Deiros D.R."/>
            <person name="Dinh H."/>
            <person name="Forbes L."/>
            <person name="Fowler G."/>
            <person name="Francisco L."/>
            <person name="Fu Q."/>
            <person name="Gubbala S."/>
            <person name="Hale W."/>
            <person name="Han Y."/>
            <person name="Hemphill L."/>
            <person name="Highlander S.K."/>
            <person name="Hirani K."/>
            <person name="Hogues M."/>
            <person name="Jackson L."/>
            <person name="Jakkamsetti A."/>
            <person name="Javaid M."/>
            <person name="Jiang H."/>
            <person name="Korchina V."/>
            <person name="Kovar C."/>
            <person name="Lara F."/>
            <person name="Lee S."/>
            <person name="Mata R."/>
            <person name="Mathew T."/>
            <person name="Moen C."/>
            <person name="Morales K."/>
            <person name="Munidasa M."/>
            <person name="Nazareth L."/>
            <person name="Ngo R."/>
            <person name="Nguyen L."/>
            <person name="Okwuonu G."/>
            <person name="Ongeri F."/>
            <person name="Patil S."/>
            <person name="Petrosino J."/>
            <person name="Pham C."/>
            <person name="Pham P."/>
            <person name="Pu L.-L."/>
            <person name="Puazo M."/>
            <person name="Raj R."/>
            <person name="Reid J."/>
            <person name="Rouhana J."/>
            <person name="Saada N."/>
            <person name="Shang Y."/>
            <person name="Simmons D."/>
            <person name="Thornton R."/>
            <person name="Warren J."/>
            <person name="Weissenberger G."/>
            <person name="Zhang J."/>
            <person name="Zhang L."/>
            <person name="Zhou C."/>
            <person name="Zhu D."/>
            <person name="Muzny D."/>
            <person name="Worley K."/>
            <person name="Gibbs R."/>
        </authorList>
    </citation>
    <scope>NUCLEOTIDE SEQUENCE [LARGE SCALE GENOMIC DNA]</scope>
    <source>
        <strain evidence="7 8">ATCC 49957</strain>
    </source>
</reference>
<comment type="similarity">
    <text evidence="1 4">Belongs to the class-II fumarase/aspartase family. Fumarase subfamily.</text>
</comment>
<evidence type="ECO:0000259" key="5">
    <source>
        <dbReference type="Pfam" id="PF00206"/>
    </source>
</evidence>